<dbReference type="AlphaFoldDB" id="A0A1M6ZPP9"/>
<dbReference type="InterPro" id="IPR019270">
    <property type="entry name" value="DUF2283"/>
</dbReference>
<reference evidence="4" key="4">
    <citation type="journal article" date="2019" name="Int. J. Syst. Evol. Microbiol.">
        <title>The Global Catalogue of Microorganisms (GCM) 10K type strain sequencing project: providing services to taxonomists for standard genome sequencing and annotation.</title>
        <authorList>
            <consortium name="The Broad Institute Genomics Platform"/>
            <consortium name="The Broad Institute Genome Sequencing Center for Infectious Disease"/>
            <person name="Wu L."/>
            <person name="Ma J."/>
        </authorList>
    </citation>
    <scope>NUCLEOTIDE SEQUENCE [LARGE SCALE GENOMIC DNA]</scope>
    <source>
        <strain evidence="4">CGMCC 1.12707</strain>
    </source>
</reference>
<evidence type="ECO:0000313" key="2">
    <source>
        <dbReference type="EMBL" id="SHL32315.1"/>
    </source>
</evidence>
<proteinExistence type="predicted"/>
<dbReference type="Proteomes" id="UP000184120">
    <property type="component" value="Unassembled WGS sequence"/>
</dbReference>
<reference evidence="3" key="3">
    <citation type="submission" date="2016-11" db="EMBL/GenBank/DDBJ databases">
        <authorList>
            <person name="Varghese N."/>
            <person name="Submissions S."/>
        </authorList>
    </citation>
    <scope>NUCLEOTIDE SEQUENCE [LARGE SCALE GENOMIC DNA]</scope>
    <source>
        <strain evidence="3">DSM 27989</strain>
    </source>
</reference>
<evidence type="ECO:0000313" key="4">
    <source>
        <dbReference type="Proteomes" id="UP000650994"/>
    </source>
</evidence>
<evidence type="ECO:0000313" key="3">
    <source>
        <dbReference type="Proteomes" id="UP000184120"/>
    </source>
</evidence>
<name>A0A1M6ZPP9_9FLAO</name>
<reference evidence="1" key="5">
    <citation type="submission" date="2024-05" db="EMBL/GenBank/DDBJ databases">
        <authorList>
            <person name="Sun Q."/>
            <person name="Zhou Y."/>
        </authorList>
    </citation>
    <scope>NUCLEOTIDE SEQUENCE</scope>
    <source>
        <strain evidence="1">CGMCC 1.12707</strain>
    </source>
</reference>
<reference evidence="1" key="1">
    <citation type="journal article" date="2014" name="Int. J. Syst. Evol. Microbiol.">
        <title>Complete genome of a new Firmicutes species belonging to the dominant human colonic microbiota ('Ruminococcus bicirculans') reveals two chromosomes and a selective capacity to utilize plant glucans.</title>
        <authorList>
            <consortium name="NISC Comparative Sequencing Program"/>
            <person name="Wegmann U."/>
            <person name="Louis P."/>
            <person name="Goesmann A."/>
            <person name="Henrissat B."/>
            <person name="Duncan S.H."/>
            <person name="Flint H.J."/>
        </authorList>
    </citation>
    <scope>NUCLEOTIDE SEQUENCE</scope>
    <source>
        <strain evidence="1">CGMCC 1.12707</strain>
    </source>
</reference>
<organism evidence="2 3">
    <name type="scientific">Chishuiella changwenlii</name>
    <dbReference type="NCBI Taxonomy" id="1434701"/>
    <lineage>
        <taxon>Bacteria</taxon>
        <taxon>Pseudomonadati</taxon>
        <taxon>Bacteroidota</taxon>
        <taxon>Flavobacteriia</taxon>
        <taxon>Flavobacteriales</taxon>
        <taxon>Weeksellaceae</taxon>
        <taxon>Chishuiella</taxon>
    </lineage>
</organism>
<gene>
    <name evidence="1" type="ORF">GCM10010984_08220</name>
    <name evidence="2" type="ORF">SAMN05443634_1083</name>
</gene>
<dbReference type="EMBL" id="BMFL01000004">
    <property type="protein sequence ID" value="GGE92969.1"/>
    <property type="molecule type" value="Genomic_DNA"/>
</dbReference>
<dbReference type="Pfam" id="PF10049">
    <property type="entry name" value="DUF2283"/>
    <property type="match status" value="1"/>
</dbReference>
<sequence length="64" mass="7413">MENIIIKENDEAIYIQLKEHPKKVTYEIVDKNVDIASLIKNYIGPSIYFDFNKDGTLIGIEILK</sequence>
<protein>
    <recommendedName>
        <fullName evidence="5">DUF2283 domain-containing protein</fullName>
    </recommendedName>
</protein>
<dbReference type="STRING" id="1434701.SAMN05443634_1083"/>
<reference evidence="2" key="2">
    <citation type="submission" date="2016-11" db="EMBL/GenBank/DDBJ databases">
        <authorList>
            <person name="Jaros S."/>
            <person name="Januszkiewicz K."/>
            <person name="Wedrychowicz H."/>
        </authorList>
    </citation>
    <scope>NUCLEOTIDE SEQUENCE [LARGE SCALE GENOMIC DNA]</scope>
    <source>
        <strain evidence="2">DSM 27989</strain>
    </source>
</reference>
<evidence type="ECO:0000313" key="1">
    <source>
        <dbReference type="EMBL" id="GGE92969.1"/>
    </source>
</evidence>
<keyword evidence="4" id="KW-1185">Reference proteome</keyword>
<accession>A0A1M6ZPP9</accession>
<dbReference type="OrthoDB" id="1452857at2"/>
<dbReference type="RefSeq" id="WP_072932543.1">
    <property type="nucleotide sequence ID" value="NZ_BMFL01000004.1"/>
</dbReference>
<dbReference type="Proteomes" id="UP000650994">
    <property type="component" value="Unassembled WGS sequence"/>
</dbReference>
<dbReference type="EMBL" id="FRBH01000008">
    <property type="protein sequence ID" value="SHL32315.1"/>
    <property type="molecule type" value="Genomic_DNA"/>
</dbReference>
<evidence type="ECO:0008006" key="5">
    <source>
        <dbReference type="Google" id="ProtNLM"/>
    </source>
</evidence>